<dbReference type="InterPro" id="IPR000782">
    <property type="entry name" value="FAS1_domain"/>
</dbReference>
<name>S2E772_INDAL</name>
<dbReference type="eggNOG" id="COG2335">
    <property type="taxonomic scope" value="Bacteria"/>
</dbReference>
<dbReference type="Gene3D" id="2.30.180.10">
    <property type="entry name" value="FAS1 domain"/>
    <property type="match status" value="1"/>
</dbReference>
<dbReference type="SMART" id="SM00554">
    <property type="entry name" value="FAS1"/>
    <property type="match status" value="1"/>
</dbReference>
<dbReference type="PANTHER" id="PTHR10900:SF77">
    <property type="entry name" value="FI19380P1"/>
    <property type="match status" value="1"/>
</dbReference>
<accession>S2E772</accession>
<evidence type="ECO:0000256" key="1">
    <source>
        <dbReference type="SAM" id="SignalP"/>
    </source>
</evidence>
<keyword evidence="4" id="KW-1185">Reference proteome</keyword>
<keyword evidence="1" id="KW-0732">Signal</keyword>
<protein>
    <submittedName>
        <fullName evidence="3">Transforming growth factor-induced protein (And secreted protein MPB70)</fullName>
    </submittedName>
</protein>
<evidence type="ECO:0000313" key="3">
    <source>
        <dbReference type="EMBL" id="EOZ98118.1"/>
    </source>
</evidence>
<organism evidence="3 4">
    <name type="scientific">Indibacter alkaliphilus (strain CCUG 57479 / KCTC 22604 / LW1)</name>
    <dbReference type="NCBI Taxonomy" id="1189612"/>
    <lineage>
        <taxon>Bacteria</taxon>
        <taxon>Pseudomonadati</taxon>
        <taxon>Bacteroidota</taxon>
        <taxon>Cytophagia</taxon>
        <taxon>Cytophagales</taxon>
        <taxon>Cyclobacteriaceae</taxon>
    </lineage>
</organism>
<dbReference type="PROSITE" id="PS51257">
    <property type="entry name" value="PROKAR_LIPOPROTEIN"/>
    <property type="match status" value="1"/>
</dbReference>
<proteinExistence type="predicted"/>
<dbReference type="Pfam" id="PF02469">
    <property type="entry name" value="Fasciclin"/>
    <property type="match status" value="1"/>
</dbReference>
<dbReference type="Proteomes" id="UP000006073">
    <property type="component" value="Unassembled WGS sequence"/>
</dbReference>
<dbReference type="PROSITE" id="PS50213">
    <property type="entry name" value="FAS1"/>
    <property type="match status" value="1"/>
</dbReference>
<dbReference type="InterPro" id="IPR036378">
    <property type="entry name" value="FAS1_dom_sf"/>
</dbReference>
<evidence type="ECO:0000313" key="4">
    <source>
        <dbReference type="Proteomes" id="UP000006073"/>
    </source>
</evidence>
<gene>
    <name evidence="3" type="ORF">A33Q_1480</name>
</gene>
<feature type="chain" id="PRO_5004496244" evidence="1">
    <location>
        <begin position="23"/>
        <end position="183"/>
    </location>
</feature>
<sequence length="183" mass="19141">MKKYSYVFLAALLFATFGLVSCDNEDETPPQNEEPTPNLVEAAAEAELNVLLVAVQSVPGLSGTLLEADAITVFAPTDAAFQAALEAFEVEDLDGLVAEIGGVENLETVLGFHVVPAIAFAEDLQEGENNFTTVSGQELSVVREGQAVTVIDASGNSANVVAADVEIENGVVHVIDAVLLPEL</sequence>
<reference evidence="3 4" key="1">
    <citation type="journal article" date="2013" name="Genome Announc.">
        <title>Draft Genome Sequence of Indibacter alkaliphilus Strain LW1T, Isolated from Lonar Lake, a Haloalkaline Lake in the Buldana District of Maharashtra, India.</title>
        <authorList>
            <person name="Singh A."/>
            <person name="Kumar Jangir P."/>
            <person name="Sharma R."/>
            <person name="Singh A."/>
            <person name="Kumar Pinnaka A."/>
            <person name="Shivaji S."/>
        </authorList>
    </citation>
    <scope>NUCLEOTIDE SEQUENCE [LARGE SCALE GENOMIC DNA]</scope>
    <source>
        <strain evidence="4">CCUG 57479 / KCTC 22604 / LW1</strain>
    </source>
</reference>
<dbReference type="AlphaFoldDB" id="S2E772"/>
<dbReference type="RefSeq" id="WP_009036333.1">
    <property type="nucleotide sequence ID" value="NZ_ALWO02000024.1"/>
</dbReference>
<feature type="domain" description="FAS1" evidence="2">
    <location>
        <begin position="35"/>
        <end position="179"/>
    </location>
</feature>
<dbReference type="PANTHER" id="PTHR10900">
    <property type="entry name" value="PERIOSTIN-RELATED"/>
    <property type="match status" value="1"/>
</dbReference>
<dbReference type="EMBL" id="ALWO02000024">
    <property type="protein sequence ID" value="EOZ98118.1"/>
    <property type="molecule type" value="Genomic_DNA"/>
</dbReference>
<dbReference type="GO" id="GO:0005615">
    <property type="term" value="C:extracellular space"/>
    <property type="evidence" value="ECO:0007669"/>
    <property type="project" value="TreeGrafter"/>
</dbReference>
<comment type="caution">
    <text evidence="3">The sequence shown here is derived from an EMBL/GenBank/DDBJ whole genome shotgun (WGS) entry which is preliminary data.</text>
</comment>
<dbReference type="OrthoDB" id="954504at2"/>
<dbReference type="STRING" id="1189612.A33Q_1480"/>
<dbReference type="InterPro" id="IPR050904">
    <property type="entry name" value="Adhesion/Biosynth-related"/>
</dbReference>
<evidence type="ECO:0000259" key="2">
    <source>
        <dbReference type="PROSITE" id="PS50213"/>
    </source>
</evidence>
<feature type="signal peptide" evidence="1">
    <location>
        <begin position="1"/>
        <end position="22"/>
    </location>
</feature>
<dbReference type="SUPFAM" id="SSF82153">
    <property type="entry name" value="FAS1 domain"/>
    <property type="match status" value="1"/>
</dbReference>